<feature type="non-terminal residue" evidence="1">
    <location>
        <position position="44"/>
    </location>
</feature>
<dbReference type="EMBL" id="CADCVL010000132">
    <property type="protein sequence ID" value="CAA9471514.1"/>
    <property type="molecule type" value="Genomic_DNA"/>
</dbReference>
<gene>
    <name evidence="1" type="ORF">AVDCRST_MAG65-799</name>
</gene>
<accession>A0A6J4RK95</accession>
<organism evidence="1">
    <name type="scientific">uncultured Solirubrobacteraceae bacterium</name>
    <dbReference type="NCBI Taxonomy" id="1162706"/>
    <lineage>
        <taxon>Bacteria</taxon>
        <taxon>Bacillati</taxon>
        <taxon>Actinomycetota</taxon>
        <taxon>Thermoleophilia</taxon>
        <taxon>Solirubrobacterales</taxon>
        <taxon>Solirubrobacteraceae</taxon>
        <taxon>environmental samples</taxon>
    </lineage>
</organism>
<evidence type="ECO:0000313" key="1">
    <source>
        <dbReference type="EMBL" id="CAA9471514.1"/>
    </source>
</evidence>
<name>A0A6J4RK95_9ACTN</name>
<sequence>AEADPRPGHQAPRRLLVVPARHVADRRHFRSRCGRAPRELEEAM</sequence>
<reference evidence="1" key="1">
    <citation type="submission" date="2020-02" db="EMBL/GenBank/DDBJ databases">
        <authorList>
            <person name="Meier V. D."/>
        </authorList>
    </citation>
    <scope>NUCLEOTIDE SEQUENCE</scope>
    <source>
        <strain evidence="1">AVDCRST_MAG65</strain>
    </source>
</reference>
<proteinExistence type="predicted"/>
<protein>
    <submittedName>
        <fullName evidence="1">Uncharacterized protein</fullName>
    </submittedName>
</protein>
<feature type="non-terminal residue" evidence="1">
    <location>
        <position position="1"/>
    </location>
</feature>
<dbReference type="AlphaFoldDB" id="A0A6J4RK95"/>